<proteinExistence type="predicted"/>
<protein>
    <submittedName>
        <fullName evidence="2">Uncharacterized protein</fullName>
    </submittedName>
</protein>
<organism evidence="2 3">
    <name type="scientific">Blautia obeum</name>
    <dbReference type="NCBI Taxonomy" id="40520"/>
    <lineage>
        <taxon>Bacteria</taxon>
        <taxon>Bacillati</taxon>
        <taxon>Bacillota</taxon>
        <taxon>Clostridia</taxon>
        <taxon>Lachnospirales</taxon>
        <taxon>Lachnospiraceae</taxon>
        <taxon>Blautia</taxon>
    </lineage>
</organism>
<reference evidence="2 3" key="1">
    <citation type="submission" date="2015-09" db="EMBL/GenBank/DDBJ databases">
        <authorList>
            <consortium name="Pathogen Informatics"/>
        </authorList>
    </citation>
    <scope>NUCLEOTIDE SEQUENCE [LARGE SCALE GENOMIC DNA]</scope>
    <source>
        <strain evidence="2 3">2789STDY5608837</strain>
    </source>
</reference>
<dbReference type="Proteomes" id="UP000095409">
    <property type="component" value="Unassembled WGS sequence"/>
</dbReference>
<dbReference type="EMBL" id="CYZD01000009">
    <property type="protein sequence ID" value="CUO33875.1"/>
    <property type="molecule type" value="Genomic_DNA"/>
</dbReference>
<evidence type="ECO:0000313" key="3">
    <source>
        <dbReference type="Proteomes" id="UP000095409"/>
    </source>
</evidence>
<gene>
    <name evidence="2" type="ORF">ERS852394_01969</name>
</gene>
<feature type="compositionally biased region" description="Basic residues" evidence="1">
    <location>
        <begin position="29"/>
        <end position="42"/>
    </location>
</feature>
<evidence type="ECO:0000313" key="2">
    <source>
        <dbReference type="EMBL" id="CUO33875.1"/>
    </source>
</evidence>
<evidence type="ECO:0000256" key="1">
    <source>
        <dbReference type="SAM" id="MobiDB-lite"/>
    </source>
</evidence>
<feature type="region of interest" description="Disordered" evidence="1">
    <location>
        <begin position="27"/>
        <end position="49"/>
    </location>
</feature>
<accession>A0A174EC96</accession>
<name>A0A174EC96_9FIRM</name>
<dbReference type="RefSeq" id="WP_005427357.1">
    <property type="nucleotide sequence ID" value="NZ_JAQDEF010000031.1"/>
</dbReference>
<dbReference type="AlphaFoldDB" id="A0A174EC96"/>
<sequence>MPRRNKRVTIRATSVPELHQWLRACKRENARKKSQGHNGTKKQTKDLHI</sequence>